<evidence type="ECO:0000259" key="9">
    <source>
        <dbReference type="PROSITE" id="PS50929"/>
    </source>
</evidence>
<evidence type="ECO:0000313" key="10">
    <source>
        <dbReference type="EMBL" id="MEQ2636769.1"/>
    </source>
</evidence>
<evidence type="ECO:0000256" key="6">
    <source>
        <dbReference type="ARBA" id="ARBA00023136"/>
    </source>
</evidence>
<comment type="caution">
    <text evidence="10">The sequence shown here is derived from an EMBL/GenBank/DDBJ whole genome shotgun (WGS) entry which is preliminary data.</text>
</comment>
<evidence type="ECO:0000256" key="2">
    <source>
        <dbReference type="ARBA" id="ARBA00022692"/>
    </source>
</evidence>
<dbReference type="InterPro" id="IPR017871">
    <property type="entry name" value="ABC_transporter-like_CS"/>
</dbReference>
<evidence type="ECO:0000313" key="11">
    <source>
        <dbReference type="Proteomes" id="UP001478817"/>
    </source>
</evidence>
<feature type="transmembrane region" description="Helical" evidence="7">
    <location>
        <begin position="164"/>
        <end position="184"/>
    </location>
</feature>
<keyword evidence="2 7" id="KW-0812">Transmembrane</keyword>
<keyword evidence="11" id="KW-1185">Reference proteome</keyword>
<keyword evidence="3" id="KW-0547">Nucleotide-binding</keyword>
<name>A0ABV1IDN9_9ACTN</name>
<protein>
    <submittedName>
        <fullName evidence="10">ABC transporter ATP-binding protein</fullName>
    </submittedName>
</protein>
<dbReference type="SMART" id="SM00382">
    <property type="entry name" value="AAA"/>
    <property type="match status" value="1"/>
</dbReference>
<sequence>MAARSNARVMWRMLGLARPLAGWMVLAVACGVAGFCCATGVPVLAAEAALAAVGAGSLPWAFGVTVAVLAVMAVARGVLHYVEQRCNHYIAFKLLAHVRDLVFGALRRLTPAKLAGSDSGALISTVTADVELLEVFYAHTISPICIAVLMAAVMGAFLGGIHPALAAMALASYALVGIAVPVAVSRASGGEGRRSRDLAAGLSGFVLDGLRGLGEVLQYGAGVSRLEELDGRSEELVASQRKLRARGAAGQAATTGAIMVLSCAQMLMAAWLAGAGLVTAEGAVLATVTTFSSFGPFVALANLGSTLQGTLAAGNRVLDILDEEPLVAEVPGSEGARPGFDGIAAEDVSFSYADGSSADGASASGEKILDHVSVSVEPGQIVGIQGKSGSGKSTLCRLLMRFWDVDQGCVALSGTDVREVATSALRDAEAFVEQDTHLFHDSIRDNLLIARPGATDAELEAACRAASVHDFICSLPNGYDTMVGELGDTLSGGERQRLGLARAFLHDAPLLLLDEPTSNLDSLNEAQILKSLSDQRGRRAVVLISHRPSTMAIADKTYSMDQGRVS</sequence>
<keyword evidence="6 7" id="KW-0472">Membrane</keyword>
<keyword evidence="4 10" id="KW-0067">ATP-binding</keyword>
<dbReference type="PANTHER" id="PTHR43394:SF1">
    <property type="entry name" value="ATP-BINDING CASSETTE SUB-FAMILY B MEMBER 10, MITOCHONDRIAL"/>
    <property type="match status" value="1"/>
</dbReference>
<dbReference type="InterPro" id="IPR003439">
    <property type="entry name" value="ABC_transporter-like_ATP-bd"/>
</dbReference>
<dbReference type="EMBL" id="JBBNGS010000001">
    <property type="protein sequence ID" value="MEQ2636769.1"/>
    <property type="molecule type" value="Genomic_DNA"/>
</dbReference>
<dbReference type="Pfam" id="PF00664">
    <property type="entry name" value="ABC_membrane"/>
    <property type="match status" value="1"/>
</dbReference>
<dbReference type="InterPro" id="IPR036640">
    <property type="entry name" value="ABC1_TM_sf"/>
</dbReference>
<dbReference type="PROSITE" id="PS51257">
    <property type="entry name" value="PROKAR_LIPOPROTEIN"/>
    <property type="match status" value="1"/>
</dbReference>
<dbReference type="PROSITE" id="PS50893">
    <property type="entry name" value="ABC_TRANSPORTER_2"/>
    <property type="match status" value="1"/>
</dbReference>
<dbReference type="InterPro" id="IPR011527">
    <property type="entry name" value="ABC1_TM_dom"/>
</dbReference>
<accession>A0ABV1IDN9</accession>
<dbReference type="Gene3D" id="3.40.50.300">
    <property type="entry name" value="P-loop containing nucleotide triphosphate hydrolases"/>
    <property type="match status" value="1"/>
</dbReference>
<keyword evidence="5 7" id="KW-1133">Transmembrane helix</keyword>
<feature type="domain" description="ABC transmembrane type-1" evidence="9">
    <location>
        <begin position="25"/>
        <end position="309"/>
    </location>
</feature>
<dbReference type="Pfam" id="PF00005">
    <property type="entry name" value="ABC_tran"/>
    <property type="match status" value="1"/>
</dbReference>
<dbReference type="InterPro" id="IPR027417">
    <property type="entry name" value="P-loop_NTPase"/>
</dbReference>
<dbReference type="InterPro" id="IPR003593">
    <property type="entry name" value="AAA+_ATPase"/>
</dbReference>
<proteinExistence type="predicted"/>
<dbReference type="RefSeq" id="WP_349181132.1">
    <property type="nucleotide sequence ID" value="NZ_JBBNGS010000001.1"/>
</dbReference>
<dbReference type="SUPFAM" id="SSF52540">
    <property type="entry name" value="P-loop containing nucleoside triphosphate hydrolases"/>
    <property type="match status" value="1"/>
</dbReference>
<reference evidence="10 11" key="1">
    <citation type="submission" date="2024-04" db="EMBL/GenBank/DDBJ databases">
        <title>Human intestinal bacterial collection.</title>
        <authorList>
            <person name="Pauvert C."/>
            <person name="Hitch T.C.A."/>
            <person name="Clavel T."/>
        </authorList>
    </citation>
    <scope>NUCLEOTIDE SEQUENCE [LARGE SCALE GENOMIC DNA]</scope>
    <source>
        <strain evidence="10 11">CLA-AA-H197</strain>
    </source>
</reference>
<evidence type="ECO:0000256" key="4">
    <source>
        <dbReference type="ARBA" id="ARBA00022840"/>
    </source>
</evidence>
<dbReference type="GO" id="GO:0005524">
    <property type="term" value="F:ATP binding"/>
    <property type="evidence" value="ECO:0007669"/>
    <property type="project" value="UniProtKB-KW"/>
</dbReference>
<dbReference type="Proteomes" id="UP001478817">
    <property type="component" value="Unassembled WGS sequence"/>
</dbReference>
<dbReference type="PROSITE" id="PS50929">
    <property type="entry name" value="ABC_TM1F"/>
    <property type="match status" value="1"/>
</dbReference>
<dbReference type="SUPFAM" id="SSF90123">
    <property type="entry name" value="ABC transporter transmembrane region"/>
    <property type="match status" value="1"/>
</dbReference>
<feature type="transmembrane region" description="Helical" evidence="7">
    <location>
        <begin position="136"/>
        <end position="158"/>
    </location>
</feature>
<feature type="transmembrane region" description="Helical" evidence="7">
    <location>
        <begin position="61"/>
        <end position="79"/>
    </location>
</feature>
<evidence type="ECO:0000256" key="7">
    <source>
        <dbReference type="SAM" id="Phobius"/>
    </source>
</evidence>
<organism evidence="10 11">
    <name type="scientific">Paratractidigestivibacter faecalis</name>
    <dbReference type="NCBI Taxonomy" id="2292441"/>
    <lineage>
        <taxon>Bacteria</taxon>
        <taxon>Bacillati</taxon>
        <taxon>Actinomycetota</taxon>
        <taxon>Coriobacteriia</taxon>
        <taxon>Coriobacteriales</taxon>
        <taxon>Atopobiaceae</taxon>
        <taxon>Paratractidigestivibacter</taxon>
    </lineage>
</organism>
<evidence type="ECO:0000259" key="8">
    <source>
        <dbReference type="PROSITE" id="PS50893"/>
    </source>
</evidence>
<dbReference type="PANTHER" id="PTHR43394">
    <property type="entry name" value="ATP-DEPENDENT PERMEASE MDL1, MITOCHONDRIAL"/>
    <property type="match status" value="1"/>
</dbReference>
<evidence type="ECO:0000256" key="5">
    <source>
        <dbReference type="ARBA" id="ARBA00022989"/>
    </source>
</evidence>
<evidence type="ECO:0000256" key="1">
    <source>
        <dbReference type="ARBA" id="ARBA00004651"/>
    </source>
</evidence>
<dbReference type="PROSITE" id="PS00211">
    <property type="entry name" value="ABC_TRANSPORTER_1"/>
    <property type="match status" value="1"/>
</dbReference>
<evidence type="ECO:0000256" key="3">
    <source>
        <dbReference type="ARBA" id="ARBA00022741"/>
    </source>
</evidence>
<gene>
    <name evidence="10" type="ORF">AAAT05_00170</name>
</gene>
<dbReference type="InterPro" id="IPR039421">
    <property type="entry name" value="Type_1_exporter"/>
</dbReference>
<dbReference type="Gene3D" id="1.20.1560.10">
    <property type="entry name" value="ABC transporter type 1, transmembrane domain"/>
    <property type="match status" value="1"/>
</dbReference>
<feature type="domain" description="ABC transporter" evidence="8">
    <location>
        <begin position="343"/>
        <end position="566"/>
    </location>
</feature>
<comment type="subcellular location">
    <subcellularLocation>
        <location evidence="1">Cell membrane</location>
        <topology evidence="1">Multi-pass membrane protein</topology>
    </subcellularLocation>
</comment>